<dbReference type="Proteomes" id="UP001209755">
    <property type="component" value="Unassembled WGS sequence"/>
</dbReference>
<organism evidence="1 2">
    <name type="scientific">Rhodobium gokarnense</name>
    <dbReference type="NCBI Taxonomy" id="364296"/>
    <lineage>
        <taxon>Bacteria</taxon>
        <taxon>Pseudomonadati</taxon>
        <taxon>Pseudomonadota</taxon>
        <taxon>Alphaproteobacteria</taxon>
        <taxon>Hyphomicrobiales</taxon>
        <taxon>Rhodobiaceae</taxon>
        <taxon>Rhodobium</taxon>
    </lineage>
</organism>
<evidence type="ECO:0000313" key="2">
    <source>
        <dbReference type="Proteomes" id="UP001209755"/>
    </source>
</evidence>
<dbReference type="Pfam" id="PF07310">
    <property type="entry name" value="PAS_5"/>
    <property type="match status" value="1"/>
</dbReference>
<name>A0ABT3HDI8_9HYPH</name>
<sequence length="207" mass="23339">MKLAATRRIYDYWSRLRGDQPAPERRDIEPSDIREILGDTFILEAAGSQTYPFRLAGTRMCAAFCRELKEREFLRLWQGRDREAVATMLAAVTEDAAAAVFGFKGSTETGKSLNFELLLLPLRFGEQTGTYSRVLGTCTPVEQPYWLGIQPIMTQEIVSVRLIWPDEKPYFLRAADAIDDNDIVINPAVGGMLGRFGHLTLYQGGRQ</sequence>
<evidence type="ECO:0008006" key="3">
    <source>
        <dbReference type="Google" id="ProtNLM"/>
    </source>
</evidence>
<dbReference type="RefSeq" id="WP_264602069.1">
    <property type="nucleotide sequence ID" value="NZ_JAOQNS010000007.1"/>
</dbReference>
<protein>
    <recommendedName>
        <fullName evidence="3">PAS domain-containing protein</fullName>
    </recommendedName>
</protein>
<accession>A0ABT3HDI8</accession>
<proteinExistence type="predicted"/>
<reference evidence="2" key="1">
    <citation type="submission" date="2023-07" db="EMBL/GenBank/DDBJ databases">
        <title>Genome sequencing of Purple Non-Sulfur Bacteria from various extreme environments.</title>
        <authorList>
            <person name="Mayer M."/>
        </authorList>
    </citation>
    <scope>NUCLEOTIDE SEQUENCE [LARGE SCALE GENOMIC DNA]</scope>
    <source>
        <strain evidence="2">DSM 17935</strain>
    </source>
</reference>
<dbReference type="PIRSF" id="PIRSF031878">
    <property type="entry name" value="UCP031878"/>
    <property type="match status" value="1"/>
</dbReference>
<comment type="caution">
    <text evidence="1">The sequence shown here is derived from an EMBL/GenBank/DDBJ whole genome shotgun (WGS) entry which is preliminary data.</text>
</comment>
<dbReference type="EMBL" id="JAOQNS010000007">
    <property type="protein sequence ID" value="MCW2308452.1"/>
    <property type="molecule type" value="Genomic_DNA"/>
</dbReference>
<dbReference type="InterPro" id="IPR009922">
    <property type="entry name" value="DUF1457"/>
</dbReference>
<gene>
    <name evidence="1" type="ORF">M2319_002794</name>
</gene>
<evidence type="ECO:0000313" key="1">
    <source>
        <dbReference type="EMBL" id="MCW2308452.1"/>
    </source>
</evidence>
<keyword evidence="2" id="KW-1185">Reference proteome</keyword>